<dbReference type="InterPro" id="IPR015422">
    <property type="entry name" value="PyrdxlP-dep_Trfase_small"/>
</dbReference>
<dbReference type="InterPro" id="IPR000653">
    <property type="entry name" value="DegT/StrS_aminotransferase"/>
</dbReference>
<sequence length="379" mass="42799">MQSYQPQTINIPVCKPYLWENEIRYVNEALHEGWISSKGRFINDFENKFASFCKSRYAVTVSNATNALHLAIDVLGLGDGDEIIIPDFTMMAPVFAILQNRCIPVFVDIDETWNMDVDQIESKVSKKTKAIMVVHNYGHPAYMPAIKRICDKHGLLLIEDCSEAIGAEVDGEFIGNWGNISCYSFYANKIITTGEGGMITTNDPKIFELVKSKKNMAFGTEQFRFEHTAVGYNYRMTNIQAAIGLGQLEYVDHAIEKKIQIANLYMRYLNGVPGVVFPPNKPWAKNVYWVFGILVTEEFGCSMAYLQSILSAQGIETRNFFTPAHKQPFLKGLAIKGEFPNSTFIHLHGLYLPSFVALKDSEIEDICNIIKDTQQGLNR</sequence>
<dbReference type="PANTHER" id="PTHR30244:SF34">
    <property type="entry name" value="DTDP-4-AMINO-4,6-DIDEOXYGALACTOSE TRANSAMINASE"/>
    <property type="match status" value="1"/>
</dbReference>
<dbReference type="GO" id="GO:0008483">
    <property type="term" value="F:transaminase activity"/>
    <property type="evidence" value="ECO:0007669"/>
    <property type="project" value="UniProtKB-KW"/>
</dbReference>
<dbReference type="Pfam" id="PF01041">
    <property type="entry name" value="DegT_DnrJ_EryC1"/>
    <property type="match status" value="1"/>
</dbReference>
<evidence type="ECO:0000256" key="2">
    <source>
        <dbReference type="PIRSR" id="PIRSR000390-1"/>
    </source>
</evidence>
<evidence type="ECO:0000256" key="4">
    <source>
        <dbReference type="RuleBase" id="RU004508"/>
    </source>
</evidence>
<evidence type="ECO:0000256" key="1">
    <source>
        <dbReference type="ARBA" id="ARBA00037999"/>
    </source>
</evidence>
<keyword evidence="6" id="KW-1185">Reference proteome</keyword>
<accession>A0AAP2DI79</accession>
<dbReference type="Gene3D" id="3.40.640.10">
    <property type="entry name" value="Type I PLP-dependent aspartate aminotransferase-like (Major domain)"/>
    <property type="match status" value="1"/>
</dbReference>
<dbReference type="GO" id="GO:0030170">
    <property type="term" value="F:pyridoxal phosphate binding"/>
    <property type="evidence" value="ECO:0007669"/>
    <property type="project" value="TreeGrafter"/>
</dbReference>
<evidence type="ECO:0000256" key="3">
    <source>
        <dbReference type="PIRSR" id="PIRSR000390-2"/>
    </source>
</evidence>
<dbReference type="PIRSF" id="PIRSF000390">
    <property type="entry name" value="PLP_StrS"/>
    <property type="match status" value="1"/>
</dbReference>
<dbReference type="PANTHER" id="PTHR30244">
    <property type="entry name" value="TRANSAMINASE"/>
    <property type="match status" value="1"/>
</dbReference>
<dbReference type="GO" id="GO:0000271">
    <property type="term" value="P:polysaccharide biosynthetic process"/>
    <property type="evidence" value="ECO:0007669"/>
    <property type="project" value="TreeGrafter"/>
</dbReference>
<dbReference type="InterPro" id="IPR015424">
    <property type="entry name" value="PyrdxlP-dep_Trfase"/>
</dbReference>
<comment type="similarity">
    <text evidence="1 4">Belongs to the DegT/DnrJ/EryC1 family.</text>
</comment>
<dbReference type="Proteomes" id="UP001319200">
    <property type="component" value="Unassembled WGS sequence"/>
</dbReference>
<dbReference type="EMBL" id="JAHESF010000001">
    <property type="protein sequence ID" value="MBT1695487.1"/>
    <property type="molecule type" value="Genomic_DNA"/>
</dbReference>
<protein>
    <submittedName>
        <fullName evidence="5">DegT/DnrJ/EryC1/StrS family aminotransferase</fullName>
    </submittedName>
</protein>
<dbReference type="AlphaFoldDB" id="A0AAP2DI79"/>
<comment type="caution">
    <text evidence="5">The sequence shown here is derived from an EMBL/GenBank/DDBJ whole genome shotgun (WGS) entry which is preliminary data.</text>
</comment>
<gene>
    <name evidence="5" type="ORF">KK083_01275</name>
</gene>
<evidence type="ECO:0000313" key="5">
    <source>
        <dbReference type="EMBL" id="MBT1695487.1"/>
    </source>
</evidence>
<keyword evidence="5" id="KW-0808">Transferase</keyword>
<organism evidence="5 6">
    <name type="scientific">Chryseosolibacter histidini</name>
    <dbReference type="NCBI Taxonomy" id="2782349"/>
    <lineage>
        <taxon>Bacteria</taxon>
        <taxon>Pseudomonadati</taxon>
        <taxon>Bacteroidota</taxon>
        <taxon>Cytophagia</taxon>
        <taxon>Cytophagales</taxon>
        <taxon>Chryseotaleaceae</taxon>
        <taxon>Chryseosolibacter</taxon>
    </lineage>
</organism>
<proteinExistence type="inferred from homology"/>
<dbReference type="SUPFAM" id="SSF53383">
    <property type="entry name" value="PLP-dependent transferases"/>
    <property type="match status" value="1"/>
</dbReference>
<dbReference type="InterPro" id="IPR015421">
    <property type="entry name" value="PyrdxlP-dep_Trfase_major"/>
</dbReference>
<name>A0AAP2DI79_9BACT</name>
<feature type="active site" description="Proton acceptor" evidence="2">
    <location>
        <position position="189"/>
    </location>
</feature>
<dbReference type="RefSeq" id="WP_254159731.1">
    <property type="nucleotide sequence ID" value="NZ_JAHESF010000001.1"/>
</dbReference>
<keyword evidence="3 4" id="KW-0663">Pyridoxal phosphate</keyword>
<dbReference type="Gene3D" id="3.90.1150.10">
    <property type="entry name" value="Aspartate Aminotransferase, domain 1"/>
    <property type="match status" value="1"/>
</dbReference>
<keyword evidence="5" id="KW-0032">Aminotransferase</keyword>
<feature type="modified residue" description="N6-(pyridoxal phosphate)lysine" evidence="3">
    <location>
        <position position="189"/>
    </location>
</feature>
<dbReference type="CDD" id="cd00616">
    <property type="entry name" value="AHBA_syn"/>
    <property type="match status" value="1"/>
</dbReference>
<evidence type="ECO:0000313" key="6">
    <source>
        <dbReference type="Proteomes" id="UP001319200"/>
    </source>
</evidence>
<reference evidence="5 6" key="1">
    <citation type="submission" date="2021-05" db="EMBL/GenBank/DDBJ databases">
        <title>A Polyphasic approach of four new species of the genus Ohtaekwangia: Ohtaekwangia histidinii sp. nov., Ohtaekwangia cretensis sp. nov., Ohtaekwangia indiensis sp. nov., Ohtaekwangia reichenbachii sp. nov. from diverse environment.</title>
        <authorList>
            <person name="Octaviana S."/>
        </authorList>
    </citation>
    <scope>NUCLEOTIDE SEQUENCE [LARGE SCALE GENOMIC DNA]</scope>
    <source>
        <strain evidence="5 6">PWU4</strain>
    </source>
</reference>